<sequence>MSDLNSGSIVSVILDQAINMTLDYKVCPSFIGRIYIGSRVKVPLQGSTRLATVIEIKQNSPVKKLRKIIELLDTPVLPKDLVSLAKWMAHYYCCPLRKVLQVILPPSVRKDTGTKQQLFIKPLLDKSRLKELCESLRLTSHTQAEVVSTLLQAPKGLLLSELMEKANVSRSPINTLIKKNILSCSSITIDRSKLLEWEFFRTKPKALNPEQVKALESIKHSLNTNLFQTHLLYGVTGSGKTEVYLQAIQHALEQGKSIIFLVPEIALTSQTIERLRSRFLQKLSILHYRISAGEKRDAWHNIATHITPIVIGARSAIFSPTCHLGLIIVDEEHESSYKQTEESPRYHARDIAVMRAKLNQATVILGSATPSLESYQNTLLDKYHLNTLSKRADKAHLPQIQIVDMRPQYQKAKGFTLFSEILIEKIKQKIALGEQVLLFLNRRGYHTSQLCLNCSYVISCPHCDISLTFYFKENRFTCHLCDFSLFPPPKSCPKCHAEGQLKFKGVGTELVERSLKALLPEARTLRIDRDTTRHKGSHELLLKQFRTGKADVLIGTQMIAKGLHFPLVTLVGVLMADSNLQIPDFRASETTFQLLTQVAGRSGRGSLLGEVLIQTLLPEHMILSLAQQQNFEGFFAQEIQTRRLFCYPPFTRLVKLIFSGKIESQVVEYAEKIRKDLKRKLINNCEILPLIACGHAKIKDLFRYQFLIKAKKLIPILLPLHQIPQHKEIKLSIDVDPLSTFF</sequence>
<keyword evidence="7 11" id="KW-0862">Zinc</keyword>
<protein>
    <recommendedName>
        <fullName evidence="11">Replication restart protein PriA</fullName>
    </recommendedName>
    <alternativeName>
        <fullName evidence="11">ATP-dependent DNA helicase PriA</fullName>
        <ecNumber evidence="11">5.6.2.4</ecNumber>
    </alternativeName>
    <alternativeName>
        <fullName evidence="11">DNA 3'-5' helicase PriA</fullName>
    </alternativeName>
</protein>
<keyword evidence="2 11" id="KW-0235">DNA replication</keyword>
<evidence type="ECO:0000256" key="2">
    <source>
        <dbReference type="ARBA" id="ARBA00022705"/>
    </source>
</evidence>
<feature type="domain" description="Helicase C-terminal" evidence="13">
    <location>
        <begin position="487"/>
        <end position="642"/>
    </location>
</feature>
<comment type="catalytic activity">
    <reaction evidence="11">
        <text>ATP + H2O = ADP + phosphate + H(+)</text>
        <dbReference type="Rhea" id="RHEA:13065"/>
        <dbReference type="ChEBI" id="CHEBI:15377"/>
        <dbReference type="ChEBI" id="CHEBI:15378"/>
        <dbReference type="ChEBI" id="CHEBI:30616"/>
        <dbReference type="ChEBI" id="CHEBI:43474"/>
        <dbReference type="ChEBI" id="CHEBI:456216"/>
        <dbReference type="EC" id="5.6.2.4"/>
    </reaction>
</comment>
<feature type="binding site" evidence="11">
    <location>
        <position position="463"/>
    </location>
    <ligand>
        <name>Zn(2+)</name>
        <dbReference type="ChEBI" id="CHEBI:29105"/>
        <label>2</label>
    </ligand>
</feature>
<comment type="subunit">
    <text evidence="11">Component of the replication restart primosome.</text>
</comment>
<feature type="domain" description="Helicase ATP-binding" evidence="12">
    <location>
        <begin position="221"/>
        <end position="388"/>
    </location>
</feature>
<keyword evidence="10 11" id="KW-0413">Isomerase</keyword>
<evidence type="ECO:0000256" key="1">
    <source>
        <dbReference type="ARBA" id="ARBA00022515"/>
    </source>
</evidence>
<feature type="binding site" evidence="11">
    <location>
        <position position="451"/>
    </location>
    <ligand>
        <name>Zn(2+)</name>
        <dbReference type="ChEBI" id="CHEBI:29105"/>
        <label>1</label>
    </ligand>
</feature>
<evidence type="ECO:0000256" key="8">
    <source>
        <dbReference type="ARBA" id="ARBA00022840"/>
    </source>
</evidence>
<comment type="function">
    <text evidence="11">Initiates the restart of stalled replication forks, which reloads the replicative helicase on sites other than the origin of replication. Recognizes and binds to abandoned replication forks and remodels them to uncover a helicase loading site. Promotes assembly of the primosome at these replication forks.</text>
</comment>
<evidence type="ECO:0000256" key="7">
    <source>
        <dbReference type="ARBA" id="ARBA00022833"/>
    </source>
</evidence>
<dbReference type="SMART" id="SM00490">
    <property type="entry name" value="HELICc"/>
    <property type="match status" value="1"/>
</dbReference>
<dbReference type="EMBL" id="CP075587">
    <property type="protein sequence ID" value="QYF49100.1"/>
    <property type="molecule type" value="Genomic_DNA"/>
</dbReference>
<dbReference type="CDD" id="cd18804">
    <property type="entry name" value="SF2_C_priA"/>
    <property type="match status" value="1"/>
</dbReference>
<dbReference type="InterPro" id="IPR014001">
    <property type="entry name" value="Helicase_ATP-bd"/>
</dbReference>
<reference evidence="14 15" key="1">
    <citation type="journal article" date="2022" name="bioRxiv">
        <title>Ecology and evolution of chlamydial symbionts of arthropods.</title>
        <authorList>
            <person name="Halter T."/>
            <person name="Koestlbacher S."/>
            <person name="Collingro A."/>
            <person name="Sixt B.S."/>
            <person name="Toenshoff E.R."/>
            <person name="Hendrickx F."/>
            <person name="Kostanjsek R."/>
            <person name="Horn M."/>
        </authorList>
    </citation>
    <scope>NUCLEOTIDE SEQUENCE [LARGE SCALE GENOMIC DNA]</scope>
    <source>
        <strain evidence="14">W744xW776</strain>
    </source>
</reference>
<evidence type="ECO:0000313" key="15">
    <source>
        <dbReference type="Proteomes" id="UP000826014"/>
    </source>
</evidence>
<keyword evidence="3 11" id="KW-0479">Metal-binding</keyword>
<dbReference type="Proteomes" id="UP000826014">
    <property type="component" value="Chromosome"/>
</dbReference>
<dbReference type="Pfam" id="PF17764">
    <property type="entry name" value="PriA_3primeBD"/>
    <property type="match status" value="1"/>
</dbReference>
<dbReference type="InterPro" id="IPR005259">
    <property type="entry name" value="PriA"/>
</dbReference>
<accession>A0ABX8V6L5</accession>
<evidence type="ECO:0000256" key="11">
    <source>
        <dbReference type="HAMAP-Rule" id="MF_00983"/>
    </source>
</evidence>
<feature type="binding site" evidence="11">
    <location>
        <position position="454"/>
    </location>
    <ligand>
        <name>Zn(2+)</name>
        <dbReference type="ChEBI" id="CHEBI:29105"/>
        <label>1</label>
    </ligand>
</feature>
<comment type="cofactor">
    <cofactor evidence="11">
        <name>Zn(2+)</name>
        <dbReference type="ChEBI" id="CHEBI:29105"/>
    </cofactor>
    <text evidence="11">Binds 2 zinc ions per subunit.</text>
</comment>
<keyword evidence="15" id="KW-1185">Reference proteome</keyword>
<dbReference type="Pfam" id="PF00271">
    <property type="entry name" value="Helicase_C"/>
    <property type="match status" value="1"/>
</dbReference>
<dbReference type="SUPFAM" id="SSF52540">
    <property type="entry name" value="P-loop containing nucleoside triphosphate hydrolases"/>
    <property type="match status" value="2"/>
</dbReference>
<dbReference type="PROSITE" id="PS51192">
    <property type="entry name" value="HELICASE_ATP_BIND_1"/>
    <property type="match status" value="1"/>
</dbReference>
<dbReference type="CDD" id="cd17929">
    <property type="entry name" value="DEXHc_priA"/>
    <property type="match status" value="1"/>
</dbReference>
<evidence type="ECO:0000256" key="6">
    <source>
        <dbReference type="ARBA" id="ARBA00022806"/>
    </source>
</evidence>
<dbReference type="GO" id="GO:0016787">
    <property type="term" value="F:hydrolase activity"/>
    <property type="evidence" value="ECO:0007669"/>
    <property type="project" value="UniProtKB-KW"/>
</dbReference>
<evidence type="ECO:0000256" key="5">
    <source>
        <dbReference type="ARBA" id="ARBA00022801"/>
    </source>
</evidence>
<dbReference type="Gene3D" id="3.40.1440.60">
    <property type="entry name" value="PriA, 3(prime) DNA-binding domain"/>
    <property type="match status" value="1"/>
</dbReference>
<keyword evidence="1 11" id="KW-0639">Primosome</keyword>
<comment type="catalytic activity">
    <reaction evidence="11">
        <text>Couples ATP hydrolysis with the unwinding of duplex DNA by translocating in the 3'-5' direction.</text>
        <dbReference type="EC" id="5.6.2.4"/>
    </reaction>
</comment>
<keyword evidence="8 11" id="KW-0067">ATP-binding</keyword>
<comment type="similarity">
    <text evidence="11">Belongs to the helicase family. PriA subfamily.</text>
</comment>
<dbReference type="InterPro" id="IPR041222">
    <property type="entry name" value="PriA_3primeBD"/>
</dbReference>
<dbReference type="PANTHER" id="PTHR30580:SF0">
    <property type="entry name" value="PRIMOSOMAL PROTEIN N"/>
    <property type="match status" value="1"/>
</dbReference>
<dbReference type="EC" id="5.6.2.4" evidence="11"/>
<dbReference type="PROSITE" id="PS51194">
    <property type="entry name" value="HELICASE_CTER"/>
    <property type="match status" value="1"/>
</dbReference>
<dbReference type="RefSeq" id="WP_215216898.1">
    <property type="nucleotide sequence ID" value="NZ_CP075587.1"/>
</dbReference>
<dbReference type="SMART" id="SM00487">
    <property type="entry name" value="DEXDc"/>
    <property type="match status" value="1"/>
</dbReference>
<dbReference type="InterPro" id="IPR041236">
    <property type="entry name" value="PriA_C"/>
</dbReference>
<dbReference type="InterPro" id="IPR040498">
    <property type="entry name" value="PriA_CRR"/>
</dbReference>
<dbReference type="InterPro" id="IPR011545">
    <property type="entry name" value="DEAD/DEAH_box_helicase_dom"/>
</dbReference>
<feature type="binding site" evidence="11">
    <location>
        <position position="492"/>
    </location>
    <ligand>
        <name>Zn(2+)</name>
        <dbReference type="ChEBI" id="CHEBI:29105"/>
        <label>1</label>
    </ligand>
</feature>
<dbReference type="Pfam" id="PF00270">
    <property type="entry name" value="DEAD"/>
    <property type="match status" value="1"/>
</dbReference>
<evidence type="ECO:0000256" key="4">
    <source>
        <dbReference type="ARBA" id="ARBA00022741"/>
    </source>
</evidence>
<dbReference type="HAMAP" id="MF_00983">
    <property type="entry name" value="PriA"/>
    <property type="match status" value="1"/>
</dbReference>
<feature type="binding site" evidence="11">
    <location>
        <position position="460"/>
    </location>
    <ligand>
        <name>Zn(2+)</name>
        <dbReference type="ChEBI" id="CHEBI:29105"/>
        <label>2</label>
    </ligand>
</feature>
<evidence type="ECO:0000259" key="12">
    <source>
        <dbReference type="PROSITE" id="PS51192"/>
    </source>
</evidence>
<feature type="binding site" evidence="11">
    <location>
        <position position="481"/>
    </location>
    <ligand>
        <name>Zn(2+)</name>
        <dbReference type="ChEBI" id="CHEBI:29105"/>
        <label>2</label>
    </ligand>
</feature>
<dbReference type="NCBIfam" id="TIGR00595">
    <property type="entry name" value="priA"/>
    <property type="match status" value="1"/>
</dbReference>
<keyword evidence="5 11" id="KW-0378">Hydrolase</keyword>
<organism evidence="14 15">
    <name type="scientific">Candidatus Rhabdochlamydia oedothoracis</name>
    <dbReference type="NCBI Taxonomy" id="2720720"/>
    <lineage>
        <taxon>Bacteria</taxon>
        <taxon>Pseudomonadati</taxon>
        <taxon>Chlamydiota</taxon>
        <taxon>Chlamydiia</taxon>
        <taxon>Parachlamydiales</taxon>
        <taxon>Candidatus Rhabdochlamydiaceae</taxon>
        <taxon>Candidatus Rhabdochlamydia</taxon>
    </lineage>
</organism>
<dbReference type="Pfam" id="PF18319">
    <property type="entry name" value="Zn_ribbon_PriA"/>
    <property type="match status" value="1"/>
</dbReference>
<evidence type="ECO:0000259" key="13">
    <source>
        <dbReference type="PROSITE" id="PS51194"/>
    </source>
</evidence>
<keyword evidence="4 11" id="KW-0547">Nucleotide-binding</keyword>
<gene>
    <name evidence="11" type="primary">priA</name>
    <name evidence="14" type="ORF">RHABOEDO_001366</name>
</gene>
<feature type="binding site" evidence="11">
    <location>
        <position position="495"/>
    </location>
    <ligand>
        <name>Zn(2+)</name>
        <dbReference type="ChEBI" id="CHEBI:29105"/>
        <label>1</label>
    </ligand>
</feature>
<dbReference type="PANTHER" id="PTHR30580">
    <property type="entry name" value="PRIMOSOMAL PROTEIN N"/>
    <property type="match status" value="1"/>
</dbReference>
<keyword evidence="6 11" id="KW-0347">Helicase</keyword>
<evidence type="ECO:0000256" key="9">
    <source>
        <dbReference type="ARBA" id="ARBA00023125"/>
    </source>
</evidence>
<dbReference type="Pfam" id="PF18074">
    <property type="entry name" value="PriA_C"/>
    <property type="match status" value="1"/>
</dbReference>
<evidence type="ECO:0000256" key="3">
    <source>
        <dbReference type="ARBA" id="ARBA00022723"/>
    </source>
</evidence>
<dbReference type="InterPro" id="IPR042115">
    <property type="entry name" value="PriA_3primeBD_sf"/>
</dbReference>
<dbReference type="Gene3D" id="3.40.50.300">
    <property type="entry name" value="P-loop containing nucleotide triphosphate hydrolases"/>
    <property type="match status" value="2"/>
</dbReference>
<evidence type="ECO:0000256" key="10">
    <source>
        <dbReference type="ARBA" id="ARBA00023235"/>
    </source>
</evidence>
<name>A0ABX8V6L5_9BACT</name>
<feature type="binding site" evidence="11">
    <location>
        <position position="478"/>
    </location>
    <ligand>
        <name>Zn(2+)</name>
        <dbReference type="ChEBI" id="CHEBI:29105"/>
        <label>2</label>
    </ligand>
</feature>
<dbReference type="InterPro" id="IPR001650">
    <property type="entry name" value="Helicase_C-like"/>
</dbReference>
<keyword evidence="9 11" id="KW-0238">DNA-binding</keyword>
<dbReference type="InterPro" id="IPR027417">
    <property type="entry name" value="P-loop_NTPase"/>
</dbReference>
<evidence type="ECO:0000313" key="14">
    <source>
        <dbReference type="EMBL" id="QYF49100.1"/>
    </source>
</evidence>
<proteinExistence type="inferred from homology"/>